<accession>A0A5R8QJA7</accession>
<proteinExistence type="predicted"/>
<dbReference type="Pfam" id="PF19807">
    <property type="entry name" value="DUF6290"/>
    <property type="match status" value="1"/>
</dbReference>
<dbReference type="EMBL" id="VBWP01000001">
    <property type="protein sequence ID" value="TLG77337.1"/>
    <property type="molecule type" value="Genomic_DNA"/>
</dbReference>
<dbReference type="InParanoid" id="A0A5R8QJA7"/>
<dbReference type="NCBIfam" id="NF046040">
    <property type="entry name" value="RelB_antitoxin"/>
    <property type="match status" value="1"/>
</dbReference>
<reference evidence="1 2" key="1">
    <citation type="submission" date="2019-05" db="EMBL/GenBank/DDBJ databases">
        <title>Culicoidintestinum kansasii gen. nov., sp. nov. from the gastrointestinal tract of the biting midge, Culicoides sonorensis.</title>
        <authorList>
            <person name="Neupane S."/>
            <person name="Ghosh A."/>
            <person name="Gunther S."/>
            <person name="Martin K."/>
            <person name="Zurek L."/>
        </authorList>
    </citation>
    <scope>NUCLEOTIDE SEQUENCE [LARGE SCALE GENOMIC DNA]</scope>
    <source>
        <strain evidence="1 2">CS-1</strain>
    </source>
</reference>
<name>A0A5R8QJA7_9FIRM</name>
<dbReference type="InterPro" id="IPR046257">
    <property type="entry name" value="DUF6290"/>
</dbReference>
<dbReference type="OrthoDB" id="3267617at2"/>
<dbReference type="RefSeq" id="WP_138189944.1">
    <property type="nucleotide sequence ID" value="NZ_VBWP01000001.1"/>
</dbReference>
<dbReference type="AlphaFoldDB" id="A0A5R8QJA7"/>
<evidence type="ECO:0000313" key="1">
    <source>
        <dbReference type="EMBL" id="TLG77337.1"/>
    </source>
</evidence>
<comment type="caution">
    <text evidence="1">The sequence shown here is derived from an EMBL/GenBank/DDBJ whole genome shotgun (WGS) entry which is preliminary data.</text>
</comment>
<organism evidence="1 2">
    <name type="scientific">Culicoidibacter larvae</name>
    <dbReference type="NCBI Taxonomy" id="2579976"/>
    <lineage>
        <taxon>Bacteria</taxon>
        <taxon>Bacillati</taxon>
        <taxon>Bacillota</taxon>
        <taxon>Culicoidibacteria</taxon>
        <taxon>Culicoidibacterales</taxon>
        <taxon>Culicoidibacteraceae</taxon>
        <taxon>Culicoidibacter</taxon>
    </lineage>
</organism>
<protein>
    <recommendedName>
        <fullName evidence="3">CopG family transcriptional regulator</fullName>
    </recommendedName>
</protein>
<keyword evidence="2" id="KW-1185">Reference proteome</keyword>
<gene>
    <name evidence="1" type="ORF">FEZ08_01585</name>
</gene>
<evidence type="ECO:0008006" key="3">
    <source>
        <dbReference type="Google" id="ProtNLM"/>
    </source>
</evidence>
<sequence length="76" mass="8619">MAHLSLRVSEQEKKFISEYAKMHGLDMSEVLKEAFFEKVEDELDLKAIAAYEQNKDGEEHSSFDDVAVALGLEDVL</sequence>
<dbReference type="Proteomes" id="UP000306912">
    <property type="component" value="Unassembled WGS sequence"/>
</dbReference>
<evidence type="ECO:0000313" key="2">
    <source>
        <dbReference type="Proteomes" id="UP000306912"/>
    </source>
</evidence>